<organism evidence="1 2">
    <name type="scientific">Candidatus Sulfuritelmatomonas gaucii</name>
    <dbReference type="NCBI Taxonomy" id="2043161"/>
    <lineage>
        <taxon>Bacteria</taxon>
        <taxon>Pseudomonadati</taxon>
        <taxon>Acidobacteriota</taxon>
        <taxon>Terriglobia</taxon>
        <taxon>Terriglobales</taxon>
        <taxon>Acidobacteriaceae</taxon>
        <taxon>Candidatus Sulfuritelmatomonas</taxon>
    </lineage>
</organism>
<protein>
    <submittedName>
        <fullName evidence="1">Uncharacterized protein</fullName>
    </submittedName>
</protein>
<name>A0A2N9LY02_9BACT</name>
<dbReference type="Proteomes" id="UP000239735">
    <property type="component" value="Unassembled WGS sequence"/>
</dbReference>
<dbReference type="AlphaFoldDB" id="A0A2N9LY02"/>
<evidence type="ECO:0000313" key="2">
    <source>
        <dbReference type="Proteomes" id="UP000239735"/>
    </source>
</evidence>
<sequence>MSPIDFPKIQLTIFCIILSAGTAVCQKPVKTDCRASMLPTETATAAKESMPKPFWTVKYLAGSLLPDAGSWLRIAFAPRCVKSLTKNLLITVHADEIVSVEFSSKVERDSDSIQGPRSGCGYARTMMPDLAKSRPDDFIATKATPGRASRFADALIPHHPVHIVWTEDMKQEQMTVRINDCEYESFIANLRWLLGTRWGEAARDTSK</sequence>
<evidence type="ECO:0000313" key="1">
    <source>
        <dbReference type="EMBL" id="SPE28088.1"/>
    </source>
</evidence>
<dbReference type="EMBL" id="OKRB01000123">
    <property type="protein sequence ID" value="SPE28088.1"/>
    <property type="molecule type" value="Genomic_DNA"/>
</dbReference>
<accession>A0A2N9LY02</accession>
<gene>
    <name evidence="1" type="ORF">SBA5_630001</name>
</gene>
<proteinExistence type="predicted"/>
<reference evidence="2" key="1">
    <citation type="submission" date="2018-02" db="EMBL/GenBank/DDBJ databases">
        <authorList>
            <person name="Hausmann B."/>
        </authorList>
    </citation>
    <scope>NUCLEOTIDE SEQUENCE [LARGE SCALE GENOMIC DNA]</scope>
    <source>
        <strain evidence="2">Peat soil MAG SbA5</strain>
    </source>
</reference>